<protein>
    <submittedName>
        <fullName evidence="1">DUF1697 domain-containing protein</fullName>
    </submittedName>
</protein>
<dbReference type="EMBL" id="CP071868">
    <property type="protein sequence ID" value="QTE29261.1"/>
    <property type="molecule type" value="Genomic_DNA"/>
</dbReference>
<keyword evidence="2" id="KW-1185">Reference proteome</keyword>
<dbReference type="Proteomes" id="UP000663937">
    <property type="component" value="Chromosome"/>
</dbReference>
<proteinExistence type="predicted"/>
<dbReference type="KEGG" id="psic:J4E96_18610"/>
<gene>
    <name evidence="1" type="ORF">J4E96_18610</name>
</gene>
<reference evidence="1" key="1">
    <citation type="submission" date="2021-03" db="EMBL/GenBank/DDBJ databases">
        <title>Pengzhenrongella sicca gen. nov., sp. nov., a new member of suborder Micrococcineae isolated from High-Arctic tundra soil.</title>
        <authorList>
            <person name="Peng F."/>
        </authorList>
    </citation>
    <scope>NUCLEOTIDE SEQUENCE</scope>
    <source>
        <strain evidence="1">LRZ-2</strain>
    </source>
</reference>
<organism evidence="1 2">
    <name type="scientific">Pengzhenrongella sicca</name>
    <dbReference type="NCBI Taxonomy" id="2819238"/>
    <lineage>
        <taxon>Bacteria</taxon>
        <taxon>Bacillati</taxon>
        <taxon>Actinomycetota</taxon>
        <taxon>Actinomycetes</taxon>
        <taxon>Micrococcales</taxon>
        <taxon>Pengzhenrongella</taxon>
    </lineage>
</organism>
<evidence type="ECO:0000313" key="2">
    <source>
        <dbReference type="Proteomes" id="UP000663937"/>
    </source>
</evidence>
<name>A0A8A4ZCW5_9MICO</name>
<dbReference type="PANTHER" id="PTHR36439">
    <property type="entry name" value="BLL4334 PROTEIN"/>
    <property type="match status" value="1"/>
</dbReference>
<dbReference type="Pfam" id="PF08002">
    <property type="entry name" value="DUF1697"/>
    <property type="match status" value="1"/>
</dbReference>
<dbReference type="PANTHER" id="PTHR36439:SF1">
    <property type="entry name" value="DUF1697 DOMAIN-CONTAINING PROTEIN"/>
    <property type="match status" value="1"/>
</dbReference>
<dbReference type="SUPFAM" id="SSF160379">
    <property type="entry name" value="SP0830-like"/>
    <property type="match status" value="1"/>
</dbReference>
<accession>A0A8A4ZCW5</accession>
<dbReference type="PIRSF" id="PIRSF008502">
    <property type="entry name" value="UCP008502"/>
    <property type="match status" value="1"/>
</dbReference>
<dbReference type="Gene3D" id="3.30.70.1280">
    <property type="entry name" value="SP0830-like domains"/>
    <property type="match status" value="1"/>
</dbReference>
<dbReference type="InterPro" id="IPR012545">
    <property type="entry name" value="DUF1697"/>
</dbReference>
<dbReference type="AlphaFoldDB" id="A0A8A4ZCW5"/>
<dbReference type="RefSeq" id="WP_227423530.1">
    <property type="nucleotide sequence ID" value="NZ_CP071868.1"/>
</dbReference>
<sequence length="188" mass="19631">MRTHVALLRGVNVGGHGKLAMPELREIAVSLGFRNVATYIQSGNLVFASSETSARRLAARLEEAVAERTTASPGVVVLARAELAQVVAGNPYPGEADPKHVHVTFHSEVIGPDGAAAGLAAADRARELGSRDELAVVGSCLYLHTPDGLGRSVLAAQLARPQVGRAMGQLGTARNWSTVLALLALLDE</sequence>
<evidence type="ECO:0000313" key="1">
    <source>
        <dbReference type="EMBL" id="QTE29261.1"/>
    </source>
</evidence>